<proteinExistence type="predicted"/>
<sequence>MGGKQSNLGRKWPYIKKKSPVTTFGVKGVGRGEFRVNRGITIDEEQRLYVVDRNNQRIQIFTDEGEYVTEIHPNFNTNYPNDIAVGDGCIFVSSVPNLIYTFQATTTNNLIKTYLWEIKTPRGLTVDTNGELYVADTYANRVVVLNLELECIRKIGEGSLDRPTDVKILMDIIFVADNNTSNTIHLFSKLGDLVNSFLNIKTNPIIQDTYICFDLEYNLIVCSVFNASIMVLSSEGVLIHKIKLEDSPRGIAVTDNFRIICSNNQNSIVIF</sequence>
<gene>
    <name evidence="3" type="ORF">LOD99_15272</name>
</gene>
<evidence type="ECO:0000256" key="1">
    <source>
        <dbReference type="ARBA" id="ARBA00022737"/>
    </source>
</evidence>
<dbReference type="GO" id="GO:0061630">
    <property type="term" value="F:ubiquitin protein ligase activity"/>
    <property type="evidence" value="ECO:0007669"/>
    <property type="project" value="TreeGrafter"/>
</dbReference>
<name>A0AAV7KB49_9METZ</name>
<feature type="repeat" description="NHL" evidence="2">
    <location>
        <begin position="117"/>
        <end position="148"/>
    </location>
</feature>
<reference evidence="3 4" key="1">
    <citation type="journal article" date="2023" name="BMC Biol.">
        <title>The compact genome of the sponge Oopsacas minuta (Hexactinellida) is lacking key metazoan core genes.</title>
        <authorList>
            <person name="Santini S."/>
            <person name="Schenkelaars Q."/>
            <person name="Jourda C."/>
            <person name="Duchesne M."/>
            <person name="Belahbib H."/>
            <person name="Rocher C."/>
            <person name="Selva M."/>
            <person name="Riesgo A."/>
            <person name="Vervoort M."/>
            <person name="Leys S.P."/>
            <person name="Kodjabachian L."/>
            <person name="Le Bivic A."/>
            <person name="Borchiellini C."/>
            <person name="Claverie J.M."/>
            <person name="Renard E."/>
        </authorList>
    </citation>
    <scope>NUCLEOTIDE SEQUENCE [LARGE SCALE GENOMIC DNA]</scope>
    <source>
        <strain evidence="3">SPO-2</strain>
    </source>
</reference>
<dbReference type="Proteomes" id="UP001165289">
    <property type="component" value="Unassembled WGS sequence"/>
</dbReference>
<dbReference type="PANTHER" id="PTHR24104">
    <property type="entry name" value="E3 UBIQUITIN-PROTEIN LIGASE NHLRC1-RELATED"/>
    <property type="match status" value="1"/>
</dbReference>
<protein>
    <submittedName>
        <fullName evidence="3">NHL repeat containing protein</fullName>
    </submittedName>
</protein>
<evidence type="ECO:0000256" key="2">
    <source>
        <dbReference type="PROSITE-ProRule" id="PRU00504"/>
    </source>
</evidence>
<evidence type="ECO:0000313" key="3">
    <source>
        <dbReference type="EMBL" id="KAI6658472.1"/>
    </source>
</evidence>
<dbReference type="Pfam" id="PF01436">
    <property type="entry name" value="NHL"/>
    <property type="match status" value="2"/>
</dbReference>
<dbReference type="InterPro" id="IPR001258">
    <property type="entry name" value="NHL_repeat"/>
</dbReference>
<dbReference type="Gene3D" id="2.120.10.30">
    <property type="entry name" value="TolB, C-terminal domain"/>
    <property type="match status" value="2"/>
</dbReference>
<comment type="caution">
    <text evidence="3">The sequence shown here is derived from an EMBL/GenBank/DDBJ whole genome shotgun (WGS) entry which is preliminary data.</text>
</comment>
<dbReference type="InterPro" id="IPR050952">
    <property type="entry name" value="TRIM-NHL_E3_ligases"/>
</dbReference>
<keyword evidence="4" id="KW-1185">Reference proteome</keyword>
<dbReference type="PANTHER" id="PTHR24104:SF25">
    <property type="entry name" value="PROTEIN LIN-41"/>
    <property type="match status" value="1"/>
</dbReference>
<dbReference type="AlphaFoldDB" id="A0AAV7KB49"/>
<dbReference type="CDD" id="cd05819">
    <property type="entry name" value="NHL"/>
    <property type="match status" value="1"/>
</dbReference>
<accession>A0AAV7KB49</accession>
<feature type="repeat" description="NHL" evidence="2">
    <location>
        <begin position="21"/>
        <end position="64"/>
    </location>
</feature>
<dbReference type="PROSITE" id="PS51125">
    <property type="entry name" value="NHL"/>
    <property type="match status" value="2"/>
</dbReference>
<dbReference type="EMBL" id="JAKMXF010000088">
    <property type="protein sequence ID" value="KAI6658472.1"/>
    <property type="molecule type" value="Genomic_DNA"/>
</dbReference>
<evidence type="ECO:0000313" key="4">
    <source>
        <dbReference type="Proteomes" id="UP001165289"/>
    </source>
</evidence>
<dbReference type="GO" id="GO:0008270">
    <property type="term" value="F:zinc ion binding"/>
    <property type="evidence" value="ECO:0007669"/>
    <property type="project" value="UniProtKB-KW"/>
</dbReference>
<dbReference type="SUPFAM" id="SSF101898">
    <property type="entry name" value="NHL repeat"/>
    <property type="match status" value="1"/>
</dbReference>
<dbReference type="InterPro" id="IPR011042">
    <property type="entry name" value="6-blade_b-propeller_TolB-like"/>
</dbReference>
<organism evidence="3 4">
    <name type="scientific">Oopsacas minuta</name>
    <dbReference type="NCBI Taxonomy" id="111878"/>
    <lineage>
        <taxon>Eukaryota</taxon>
        <taxon>Metazoa</taxon>
        <taxon>Porifera</taxon>
        <taxon>Hexactinellida</taxon>
        <taxon>Hexasterophora</taxon>
        <taxon>Lyssacinosida</taxon>
        <taxon>Leucopsacidae</taxon>
        <taxon>Oopsacas</taxon>
    </lineage>
</organism>
<dbReference type="GO" id="GO:0043161">
    <property type="term" value="P:proteasome-mediated ubiquitin-dependent protein catabolic process"/>
    <property type="evidence" value="ECO:0007669"/>
    <property type="project" value="TreeGrafter"/>
</dbReference>
<dbReference type="GO" id="GO:0000209">
    <property type="term" value="P:protein polyubiquitination"/>
    <property type="evidence" value="ECO:0007669"/>
    <property type="project" value="TreeGrafter"/>
</dbReference>
<keyword evidence="1" id="KW-0677">Repeat</keyword>